<dbReference type="AlphaFoldDB" id="A0ABD0L0X5"/>
<reference evidence="2 3" key="1">
    <citation type="journal article" date="2023" name="Sci. Data">
        <title>Genome assembly of the Korean intertidal mud-creeper Batillaria attramentaria.</title>
        <authorList>
            <person name="Patra A.K."/>
            <person name="Ho P.T."/>
            <person name="Jun S."/>
            <person name="Lee S.J."/>
            <person name="Kim Y."/>
            <person name="Won Y.J."/>
        </authorList>
    </citation>
    <scope>NUCLEOTIDE SEQUENCE [LARGE SCALE GENOMIC DNA]</scope>
    <source>
        <strain evidence="2">Wonlab-2016</strain>
    </source>
</reference>
<feature type="region of interest" description="Disordered" evidence="1">
    <location>
        <begin position="1"/>
        <end position="42"/>
    </location>
</feature>
<gene>
    <name evidence="2" type="ORF">BaRGS_00015675</name>
</gene>
<keyword evidence="3" id="KW-1185">Reference proteome</keyword>
<evidence type="ECO:0000313" key="2">
    <source>
        <dbReference type="EMBL" id="KAK7493154.1"/>
    </source>
</evidence>
<dbReference type="EMBL" id="JACVVK020000096">
    <property type="protein sequence ID" value="KAK7493154.1"/>
    <property type="molecule type" value="Genomic_DNA"/>
</dbReference>
<dbReference type="Proteomes" id="UP001519460">
    <property type="component" value="Unassembled WGS sequence"/>
</dbReference>
<sequence>MDNQEYRNKDKPEYRSKDRPEYKSNDKPEYKSNDRPEYKRTDKTVCRRHPNLRHLMSISTDRYLPSLVPGEGPDTGRRDGIMDGQIRGFHTAKHTVPLQTLPPGLLYSLSRLCWLLRPFCAKACWRR</sequence>
<evidence type="ECO:0000256" key="1">
    <source>
        <dbReference type="SAM" id="MobiDB-lite"/>
    </source>
</evidence>
<name>A0ABD0L0X5_9CAEN</name>
<comment type="caution">
    <text evidence="2">The sequence shown here is derived from an EMBL/GenBank/DDBJ whole genome shotgun (WGS) entry which is preliminary data.</text>
</comment>
<organism evidence="2 3">
    <name type="scientific">Batillaria attramentaria</name>
    <dbReference type="NCBI Taxonomy" id="370345"/>
    <lineage>
        <taxon>Eukaryota</taxon>
        <taxon>Metazoa</taxon>
        <taxon>Spiralia</taxon>
        <taxon>Lophotrochozoa</taxon>
        <taxon>Mollusca</taxon>
        <taxon>Gastropoda</taxon>
        <taxon>Caenogastropoda</taxon>
        <taxon>Sorbeoconcha</taxon>
        <taxon>Cerithioidea</taxon>
        <taxon>Batillariidae</taxon>
        <taxon>Batillaria</taxon>
    </lineage>
</organism>
<accession>A0ABD0L0X5</accession>
<proteinExistence type="predicted"/>
<evidence type="ECO:0000313" key="3">
    <source>
        <dbReference type="Proteomes" id="UP001519460"/>
    </source>
</evidence>
<protein>
    <submittedName>
        <fullName evidence="2">Uncharacterized protein</fullName>
    </submittedName>
</protein>